<evidence type="ECO:0000256" key="1">
    <source>
        <dbReference type="ARBA" id="ARBA00023002"/>
    </source>
</evidence>
<evidence type="ECO:0000259" key="5">
    <source>
        <dbReference type="Pfam" id="PF01625"/>
    </source>
</evidence>
<comment type="function">
    <text evidence="4">Has an important function as a repair enzyme for proteins that have been inactivated by oxidation. Catalyzes the reversible oxidation-reduction of methionine sulfoxide in proteins to methionine.</text>
</comment>
<dbReference type="SUPFAM" id="SSF55068">
    <property type="entry name" value="Peptide methionine sulfoxide reductase"/>
    <property type="match status" value="1"/>
</dbReference>
<dbReference type="HAMAP" id="MF_01401">
    <property type="entry name" value="MsrA"/>
    <property type="match status" value="1"/>
</dbReference>
<evidence type="ECO:0000256" key="2">
    <source>
        <dbReference type="ARBA" id="ARBA00047806"/>
    </source>
</evidence>
<dbReference type="PANTHER" id="PTHR43774">
    <property type="entry name" value="PEPTIDE METHIONINE SULFOXIDE REDUCTASE"/>
    <property type="match status" value="1"/>
</dbReference>
<feature type="domain" description="Peptide methionine sulphoxide reductase MsrA" evidence="5">
    <location>
        <begin position="8"/>
        <end position="160"/>
    </location>
</feature>
<gene>
    <name evidence="4" type="primary">msrA</name>
    <name evidence="6" type="ORF">EV194_10346</name>
</gene>
<sequence>MAEQNRETAILGGGCFWCLEAVFQKVKGVEEVVSGYSGGYIKNPAYREVTSGRTGHAEVVQIHFNPDAISYEVLLSIFFTIHDPTTLNRQGADVGTQYRSVIFYLSDEQKRTAEKVMAHLEEQKVYENPIVTQLVEEAQFYKAEEYHQNYFRSNPDQPYCRVVIEPKVIKFRNNFAEWMK</sequence>
<comment type="catalytic activity">
    <reaction evidence="3 4">
        <text>[thioredoxin]-disulfide + L-methionine + H2O = L-methionine (S)-S-oxide + [thioredoxin]-dithiol</text>
        <dbReference type="Rhea" id="RHEA:19993"/>
        <dbReference type="Rhea" id="RHEA-COMP:10698"/>
        <dbReference type="Rhea" id="RHEA-COMP:10700"/>
        <dbReference type="ChEBI" id="CHEBI:15377"/>
        <dbReference type="ChEBI" id="CHEBI:29950"/>
        <dbReference type="ChEBI" id="CHEBI:50058"/>
        <dbReference type="ChEBI" id="CHEBI:57844"/>
        <dbReference type="ChEBI" id="CHEBI:58772"/>
        <dbReference type="EC" id="1.8.4.11"/>
    </reaction>
</comment>
<dbReference type="GO" id="GO:0033744">
    <property type="term" value="F:L-methionine:thioredoxin-disulfide S-oxidoreductase activity"/>
    <property type="evidence" value="ECO:0007669"/>
    <property type="project" value="RHEA"/>
</dbReference>
<evidence type="ECO:0000313" key="7">
    <source>
        <dbReference type="Proteomes" id="UP000295221"/>
    </source>
</evidence>
<evidence type="ECO:0000256" key="3">
    <source>
        <dbReference type="ARBA" id="ARBA00048782"/>
    </source>
</evidence>
<organism evidence="6 7">
    <name type="scientific">Natronoflexus pectinivorans</name>
    <dbReference type="NCBI Taxonomy" id="682526"/>
    <lineage>
        <taxon>Bacteria</taxon>
        <taxon>Pseudomonadati</taxon>
        <taxon>Bacteroidota</taxon>
        <taxon>Bacteroidia</taxon>
        <taxon>Marinilabiliales</taxon>
        <taxon>Marinilabiliaceae</taxon>
        <taxon>Natronoflexus</taxon>
    </lineage>
</organism>
<comment type="caution">
    <text evidence="6">The sequence shown here is derived from an EMBL/GenBank/DDBJ whole genome shotgun (WGS) entry which is preliminary data.</text>
</comment>
<dbReference type="Pfam" id="PF01625">
    <property type="entry name" value="PMSR"/>
    <property type="match status" value="1"/>
</dbReference>
<dbReference type="EC" id="1.8.4.11" evidence="4"/>
<keyword evidence="7" id="KW-1185">Reference proteome</keyword>
<dbReference type="NCBIfam" id="TIGR00401">
    <property type="entry name" value="msrA"/>
    <property type="match status" value="1"/>
</dbReference>
<dbReference type="InterPro" id="IPR002569">
    <property type="entry name" value="Met_Sox_Rdtase_MsrA_dom"/>
</dbReference>
<dbReference type="RefSeq" id="WP_243699340.1">
    <property type="nucleotide sequence ID" value="NZ_SLWK01000003.1"/>
</dbReference>
<protein>
    <recommendedName>
        <fullName evidence="4">Peptide methionine sulfoxide reductase MsrA</fullName>
        <shortName evidence="4">Protein-methionine-S-oxide reductase</shortName>
        <ecNumber evidence="4">1.8.4.11</ecNumber>
    </recommendedName>
    <alternativeName>
        <fullName evidence="4">Peptide-methionine (S)-S-oxide reductase</fullName>
        <shortName evidence="4">Peptide Met(O) reductase</shortName>
    </alternativeName>
</protein>
<feature type="active site" evidence="4">
    <location>
        <position position="15"/>
    </location>
</feature>
<evidence type="ECO:0000313" key="6">
    <source>
        <dbReference type="EMBL" id="TCO09135.1"/>
    </source>
</evidence>
<name>A0A4R2GN61_9BACT</name>
<keyword evidence="1 4" id="KW-0560">Oxidoreductase</keyword>
<dbReference type="Proteomes" id="UP000295221">
    <property type="component" value="Unassembled WGS sequence"/>
</dbReference>
<accession>A0A4R2GN61</accession>
<dbReference type="Gene3D" id="3.30.1060.10">
    <property type="entry name" value="Peptide methionine sulphoxide reductase MsrA"/>
    <property type="match status" value="1"/>
</dbReference>
<dbReference type="InterPro" id="IPR036509">
    <property type="entry name" value="Met_Sox_Rdtase_MsrA_sf"/>
</dbReference>
<dbReference type="PANTHER" id="PTHR43774:SF1">
    <property type="entry name" value="PEPTIDE METHIONINE SULFOXIDE REDUCTASE MSRA 2"/>
    <property type="match status" value="1"/>
</dbReference>
<comment type="catalytic activity">
    <reaction evidence="2 4">
        <text>L-methionyl-[protein] + [thioredoxin]-disulfide + H2O = L-methionyl-(S)-S-oxide-[protein] + [thioredoxin]-dithiol</text>
        <dbReference type="Rhea" id="RHEA:14217"/>
        <dbReference type="Rhea" id="RHEA-COMP:10698"/>
        <dbReference type="Rhea" id="RHEA-COMP:10700"/>
        <dbReference type="Rhea" id="RHEA-COMP:12313"/>
        <dbReference type="Rhea" id="RHEA-COMP:12315"/>
        <dbReference type="ChEBI" id="CHEBI:15377"/>
        <dbReference type="ChEBI" id="CHEBI:16044"/>
        <dbReference type="ChEBI" id="CHEBI:29950"/>
        <dbReference type="ChEBI" id="CHEBI:44120"/>
        <dbReference type="ChEBI" id="CHEBI:50058"/>
        <dbReference type="EC" id="1.8.4.11"/>
    </reaction>
</comment>
<comment type="similarity">
    <text evidence="4">Belongs to the MsrA Met sulfoxide reductase family.</text>
</comment>
<reference evidence="6 7" key="1">
    <citation type="submission" date="2019-03" db="EMBL/GenBank/DDBJ databases">
        <title>Genomic Encyclopedia of Type Strains, Phase IV (KMG-IV): sequencing the most valuable type-strain genomes for metagenomic binning, comparative biology and taxonomic classification.</title>
        <authorList>
            <person name="Goeker M."/>
        </authorList>
    </citation>
    <scope>NUCLEOTIDE SEQUENCE [LARGE SCALE GENOMIC DNA]</scope>
    <source>
        <strain evidence="6 7">DSM 24179</strain>
    </source>
</reference>
<dbReference type="GO" id="GO:0008113">
    <property type="term" value="F:peptide-methionine (S)-S-oxide reductase activity"/>
    <property type="evidence" value="ECO:0007669"/>
    <property type="project" value="UniProtKB-UniRule"/>
</dbReference>
<dbReference type="AlphaFoldDB" id="A0A4R2GN61"/>
<proteinExistence type="inferred from homology"/>
<dbReference type="EMBL" id="SLWK01000003">
    <property type="protein sequence ID" value="TCO09135.1"/>
    <property type="molecule type" value="Genomic_DNA"/>
</dbReference>
<evidence type="ECO:0000256" key="4">
    <source>
        <dbReference type="HAMAP-Rule" id="MF_01401"/>
    </source>
</evidence>